<reference evidence="1 2" key="1">
    <citation type="submission" date="2019-11" db="EMBL/GenBank/DDBJ databases">
        <title>Pedobacter sp. HMF7056 Genome sequencing and assembly.</title>
        <authorList>
            <person name="Kang H."/>
            <person name="Kim H."/>
            <person name="Joh K."/>
        </authorList>
    </citation>
    <scope>NUCLEOTIDE SEQUENCE [LARGE SCALE GENOMIC DNA]</scope>
    <source>
        <strain evidence="1 2">HMF7056</strain>
    </source>
</reference>
<name>A0A7K1Y0N0_9SPHI</name>
<accession>A0A7K1Y0N0</accession>
<evidence type="ECO:0000313" key="2">
    <source>
        <dbReference type="Proteomes" id="UP000451233"/>
    </source>
</evidence>
<dbReference type="EMBL" id="WVHS01000003">
    <property type="protein sequence ID" value="MXV16579.1"/>
    <property type="molecule type" value="Genomic_DNA"/>
</dbReference>
<sequence length="125" mass="14737">MRLLLWRNIINDIHPEGRYKMVLKDQRPGYTITLLDSIYYKRYKGKQVSGQIFGKRYNDGSVKIYLYDDEQPTFKTSVDSLLADSFGSTVVELNYSRTDTIPFRTTYAFNLHIQLNEGMLIRIKR</sequence>
<comment type="caution">
    <text evidence="1">The sequence shown here is derived from an EMBL/GenBank/DDBJ whole genome shotgun (WGS) entry which is preliminary data.</text>
</comment>
<dbReference type="RefSeq" id="WP_160907562.1">
    <property type="nucleotide sequence ID" value="NZ_WVHS01000003.1"/>
</dbReference>
<evidence type="ECO:0000313" key="1">
    <source>
        <dbReference type="EMBL" id="MXV16579.1"/>
    </source>
</evidence>
<dbReference type="Proteomes" id="UP000451233">
    <property type="component" value="Unassembled WGS sequence"/>
</dbReference>
<keyword evidence="2" id="KW-1185">Reference proteome</keyword>
<dbReference type="AlphaFoldDB" id="A0A7K1Y0N0"/>
<protein>
    <submittedName>
        <fullName evidence="1">Uncharacterized protein</fullName>
    </submittedName>
</protein>
<organism evidence="1 2">
    <name type="scientific">Hufsiella ginkgonis</name>
    <dbReference type="NCBI Taxonomy" id="2695274"/>
    <lineage>
        <taxon>Bacteria</taxon>
        <taxon>Pseudomonadati</taxon>
        <taxon>Bacteroidota</taxon>
        <taxon>Sphingobacteriia</taxon>
        <taxon>Sphingobacteriales</taxon>
        <taxon>Sphingobacteriaceae</taxon>
        <taxon>Hufsiella</taxon>
    </lineage>
</organism>
<gene>
    <name evidence="1" type="ORF">GS398_14855</name>
</gene>
<proteinExistence type="predicted"/>